<dbReference type="InterPro" id="IPR011990">
    <property type="entry name" value="TPR-like_helical_dom_sf"/>
</dbReference>
<dbReference type="GO" id="GO:0009451">
    <property type="term" value="P:RNA modification"/>
    <property type="evidence" value="ECO:0007669"/>
    <property type="project" value="InterPro"/>
</dbReference>
<dbReference type="Gene3D" id="1.25.40.10">
    <property type="entry name" value="Tetratricopeptide repeat domain"/>
    <property type="match status" value="4"/>
</dbReference>
<sequence>MAAGSYQRRGVRAFAKSMTDRISDLPDGVAHHILSFLAITDLTRFGCVSKRCKQLYLSTPSLDIDVFSDAHMVSCFKPLLSSLDRFLWMHRGVNKIQRFRIYWDDFRHDDFLRRNFLEDATFRLMTWIHNAVSCNVEVLEVDIRMLIDRERRPLFPLSVFLCGSLKSLFLNMGHILLKAPSLLPLISNEGFFKWISSSCKCIKDLHLEYVDGMNNVTIESSSLKSFSFEMFDDAVDGDCHINISGEKLEEICIDWGDRPTGSRLLNIRAPNLKYLKWFGGLMMRQNLGELMCLEKAELSLKPEADDLNFLSEVLCSISRVKVLTLNNETSMALFNGGSTARLLGYVFHLCIYIGRFHDILVPGMVSVFGGLHNLNTLEIKSDHWSWDPEAYGSGFDMGYWGLQNLSFIHQLKEVTIELCAASNGIQFAKYILEHAQNLKKVKIFHSPWWRNDIAEVKKSKMASNIATVPILSGVFVTPKRTTACAKKNAKKCTESGEEAVVTSRGGARDDAEACGIVIAYGVGAPKSLLVEKDIKKVFEHHASRIAPNSFTFTSLLRGCESFVALEDGTMVHADIVKMGFGSSVFVQNTLLDFYAKCGVGLDLASQVFGEMPERDVISWNTMIAAYMARGEIEPAMRLFHSMQERSIVTWNSVVSGLSKAGNMELAHSVFERMPERNEVSWNSLITAYIRLGDVKSAQCLFEQMPQKTVVSWTAMISGYTAIGDLESAMNLFNKMPFKNVVSWNAMIAGYVHNHMFDQALFVFRQMLIDGKCRPDQSTMISILSACTHLGSLEHGKWIESYIERNMLDLSIPLGNALIDMFAKCGDVESAKAVFKKMAKRCIITWTTMVSGLAINGLCREAIFLFDTMCLEGTKPDDVIFIAVLSACTHGGLVEEGKRIFNQMEQELNIKPRIEHYGCMVDLLGRAGKLEEAVRFLESMHLKPNAVIWGSLLGSCKIHGNGDLLESLTRRIMEQEPANPSYLTLISNLSASIGQWKDVLTYRLAMRQQGIEKVPGCSSIQLGNKIHEFLAYDTRHEQRKELYGVLSSLNEHLKKMDGRQWLRVDRFNDLSDEVVHHILSFLSISDLACFGSASKRCKELCLSTPSLNFDELCHRDLSTSSKRLMLLSSLDRFLVRRGDEKLQKFRLVWDIDYFLVKEFSYEEEKFRVITWIHNAVKCNVEVLDLECGSFRMTLTPFPSCVFLCRSLRSLMVDMKLMVFKEPSSASFSNLECLKLRNVKIADEGFFKWFSCYCNCIKELCLEQVSGVQNITIESSSLLSFSFVNHSLTEQCQLSIAAEKLVDLVIDIKSIPHRKSINILAPNLTSMKWIGRLLIQQNLGEFIRLEKADLFFLKNGAYEFGIVSEFLCSICRVEVLILNAESLKVFACTKEGSMPRPLDNVRYLRIDIGSLLDDLVLAMICLFKTMPNLSTLHINTDRIFLHSKTESSGFDVERWKLENPTFVSELEEVTIELPSGSNGIELSRYILEHAQNLRKMVIVHSPQQSHVRRTLKKSKKISNATIVFQKDLTRGRLLYYKLETNSDLIQVRRKNTLGLAMEHKLVASASSRGQRVCAIESKMIDRLSNLPDEIAQHIFSFLDLKDMARLGCMSKRYRKFHLSSPSLEININEIPNQKMKKCSCNMRLQLIYSLDRYLFRRGDNKIKRFHIRWVTHNRFTKDCACDERFRIIAWVYNAIRCNVEELDLDVSLPRETPLALSSFMFLCKSLTSLSVSMKCVLKGPPLDSSSNLKYLSLREVCIVDEKFFTWITCCCKCIKEFRLQDIYGVANITIESSSLESFVFECPGLSAGCNLNISGQKLECLHIRWGNLFFDQKSSLNISAPNLKSLTWWGTLFSHQNLGKLMCLEKAELSLQPESGIDFGIIHKVLHSMRGVKVLILHKKITMKLLKEGSIALAALFGTEISYLQMHIECLFDNLVPAMVSLLSGMPKLNTLYLKTDQFSFSPEYKSSGFGMAYWKSQKLAFINQVKVVSIELCSGSNGFELARYILEHAQNLNKLEIIHSAEQSNAIRELNESKRVSNAAFVFEEDRQRGTRKQGTPAFWSFAQMLRGPCSIDSIRQ</sequence>
<gene>
    <name evidence="5" type="ORF">DVH24_019201</name>
</gene>
<feature type="domain" description="F-box" evidence="4">
    <location>
        <begin position="1578"/>
        <end position="1614"/>
    </location>
</feature>
<evidence type="ECO:0000259" key="4">
    <source>
        <dbReference type="PROSITE" id="PS50181"/>
    </source>
</evidence>
<dbReference type="NCBIfam" id="TIGR00756">
    <property type="entry name" value="PPR"/>
    <property type="match status" value="6"/>
</dbReference>
<dbReference type="PANTHER" id="PTHR47926">
    <property type="entry name" value="PENTATRICOPEPTIDE REPEAT-CONTAINING PROTEIN"/>
    <property type="match status" value="1"/>
</dbReference>
<dbReference type="Pfam" id="PF20431">
    <property type="entry name" value="E_motif"/>
    <property type="match status" value="1"/>
</dbReference>
<comment type="caution">
    <text evidence="5">The sequence shown here is derived from an EMBL/GenBank/DDBJ whole genome shotgun (WGS) entry which is preliminary data.</text>
</comment>
<dbReference type="SUPFAM" id="SSF81383">
    <property type="entry name" value="F-box domain"/>
    <property type="match status" value="3"/>
</dbReference>
<feature type="domain" description="F-box" evidence="4">
    <location>
        <begin position="19"/>
        <end position="70"/>
    </location>
</feature>
<feature type="repeat" description="PPR" evidence="3">
    <location>
        <begin position="739"/>
        <end position="773"/>
    </location>
</feature>
<evidence type="ECO:0000256" key="3">
    <source>
        <dbReference type="PROSITE-ProRule" id="PRU00708"/>
    </source>
</evidence>
<dbReference type="InterPro" id="IPR055411">
    <property type="entry name" value="LRR_FXL15/At3g58940/PEG3-like"/>
</dbReference>
<dbReference type="PROSITE" id="PS51375">
    <property type="entry name" value="PPR"/>
    <property type="match status" value="4"/>
</dbReference>
<dbReference type="CDD" id="cd09917">
    <property type="entry name" value="F-box_SF"/>
    <property type="match status" value="3"/>
</dbReference>
<feature type="repeat" description="PPR" evidence="3">
    <location>
        <begin position="677"/>
        <end position="711"/>
    </location>
</feature>
<proteinExistence type="inferred from homology"/>
<organism evidence="5 6">
    <name type="scientific">Malus domestica</name>
    <name type="common">Apple</name>
    <name type="synonym">Pyrus malus</name>
    <dbReference type="NCBI Taxonomy" id="3750"/>
    <lineage>
        <taxon>Eukaryota</taxon>
        <taxon>Viridiplantae</taxon>
        <taxon>Streptophyta</taxon>
        <taxon>Embryophyta</taxon>
        <taxon>Tracheophyta</taxon>
        <taxon>Spermatophyta</taxon>
        <taxon>Magnoliopsida</taxon>
        <taxon>eudicotyledons</taxon>
        <taxon>Gunneridae</taxon>
        <taxon>Pentapetalae</taxon>
        <taxon>rosids</taxon>
        <taxon>fabids</taxon>
        <taxon>Rosales</taxon>
        <taxon>Rosaceae</taxon>
        <taxon>Amygdaloideae</taxon>
        <taxon>Maleae</taxon>
        <taxon>Malus</taxon>
    </lineage>
</organism>
<feature type="repeat" description="PPR" evidence="3">
    <location>
        <begin position="615"/>
        <end position="649"/>
    </location>
</feature>
<dbReference type="Proteomes" id="UP000290289">
    <property type="component" value="Chromosome 14"/>
</dbReference>
<dbReference type="PROSITE" id="PS50181">
    <property type="entry name" value="FBOX"/>
    <property type="match status" value="2"/>
</dbReference>
<comment type="similarity">
    <text evidence="1">Belongs to the PPR family. PCMP-H subfamily.</text>
</comment>
<keyword evidence="2" id="KW-0677">Repeat</keyword>
<reference evidence="5 6" key="1">
    <citation type="submission" date="2018-10" db="EMBL/GenBank/DDBJ databases">
        <title>A high-quality apple genome assembly.</title>
        <authorList>
            <person name="Hu J."/>
        </authorList>
    </citation>
    <scope>NUCLEOTIDE SEQUENCE [LARGE SCALE GENOMIC DNA]</scope>
    <source>
        <strain evidence="6">cv. HFTH1</strain>
        <tissue evidence="5">Young leaf</tissue>
    </source>
</reference>
<dbReference type="GO" id="GO:0003723">
    <property type="term" value="F:RNA binding"/>
    <property type="evidence" value="ECO:0007669"/>
    <property type="project" value="InterPro"/>
</dbReference>
<dbReference type="Gene3D" id="1.20.1280.50">
    <property type="match status" value="2"/>
</dbReference>
<dbReference type="Pfam" id="PF01535">
    <property type="entry name" value="PPR"/>
    <property type="match status" value="6"/>
</dbReference>
<keyword evidence="6" id="KW-1185">Reference proteome</keyword>
<dbReference type="SMART" id="SM00256">
    <property type="entry name" value="FBOX"/>
    <property type="match status" value="3"/>
</dbReference>
<dbReference type="InterPro" id="IPR046848">
    <property type="entry name" value="E_motif"/>
</dbReference>
<dbReference type="InterPro" id="IPR036047">
    <property type="entry name" value="F-box-like_dom_sf"/>
</dbReference>
<dbReference type="Pfam" id="PF24758">
    <property type="entry name" value="LRR_At5g56370"/>
    <property type="match status" value="2"/>
</dbReference>
<dbReference type="PANTHER" id="PTHR47926:SF531">
    <property type="entry name" value="TETRATRICOPEPTIDE REPEAT SUPERFAMILY PROTEIN"/>
    <property type="match status" value="1"/>
</dbReference>
<evidence type="ECO:0000313" key="6">
    <source>
        <dbReference type="Proteomes" id="UP000290289"/>
    </source>
</evidence>
<protein>
    <recommendedName>
        <fullName evidence="4">F-box domain-containing protein</fullName>
    </recommendedName>
</protein>
<dbReference type="InterPro" id="IPR001810">
    <property type="entry name" value="F-box_dom"/>
</dbReference>
<dbReference type="Pfam" id="PF12937">
    <property type="entry name" value="F-box-like"/>
    <property type="match status" value="1"/>
</dbReference>
<dbReference type="FunFam" id="1.25.40.10:FF:000511">
    <property type="entry name" value="Pentatricopeptide repeat-containing protein"/>
    <property type="match status" value="1"/>
</dbReference>
<dbReference type="FunFam" id="1.25.40.10:FF:000333">
    <property type="entry name" value="Pentatricopeptide repeat-containing protein"/>
    <property type="match status" value="1"/>
</dbReference>
<name>A0A498I5D2_MALDO</name>
<dbReference type="EMBL" id="RDQH01000340">
    <property type="protein sequence ID" value="RXH76313.1"/>
    <property type="molecule type" value="Genomic_DNA"/>
</dbReference>
<evidence type="ECO:0000256" key="1">
    <source>
        <dbReference type="ARBA" id="ARBA00006643"/>
    </source>
</evidence>
<dbReference type="Pfam" id="PF00646">
    <property type="entry name" value="F-box"/>
    <property type="match status" value="2"/>
</dbReference>
<dbReference type="Pfam" id="PF13041">
    <property type="entry name" value="PPR_2"/>
    <property type="match status" value="2"/>
</dbReference>
<feature type="repeat" description="PPR" evidence="3">
    <location>
        <begin position="841"/>
        <end position="875"/>
    </location>
</feature>
<evidence type="ECO:0000313" key="5">
    <source>
        <dbReference type="EMBL" id="RXH76313.1"/>
    </source>
</evidence>
<accession>A0A498I5D2</accession>
<evidence type="ECO:0000256" key="2">
    <source>
        <dbReference type="ARBA" id="ARBA00022737"/>
    </source>
</evidence>
<dbReference type="InterPro" id="IPR046960">
    <property type="entry name" value="PPR_At4g14850-like_plant"/>
</dbReference>
<dbReference type="InterPro" id="IPR002885">
    <property type="entry name" value="PPR_rpt"/>
</dbReference>